<evidence type="ECO:0000256" key="8">
    <source>
        <dbReference type="ARBA" id="ARBA00023010"/>
    </source>
</evidence>
<dbReference type="GO" id="GO:0035859">
    <property type="term" value="C:Seh1-associated complex"/>
    <property type="evidence" value="ECO:0007669"/>
    <property type="project" value="TreeGrafter"/>
</dbReference>
<feature type="compositionally biased region" description="Basic and acidic residues" evidence="13">
    <location>
        <begin position="273"/>
        <end position="291"/>
    </location>
</feature>
<dbReference type="InterPro" id="IPR015943">
    <property type="entry name" value="WD40/YVTN_repeat-like_dom_sf"/>
</dbReference>
<comment type="subcellular location">
    <subcellularLocation>
        <location evidence="11">Endomembrane system</location>
        <topology evidence="11">Peripheral membrane protein</topology>
        <orientation evidence="11">Cytoplasmic side</orientation>
    </subcellularLocation>
    <subcellularLocation>
        <location evidence="1">Nucleus</location>
        <location evidence="1">Nuclear pore complex</location>
    </subcellularLocation>
</comment>
<dbReference type="EMBL" id="BTGC01000008">
    <property type="protein sequence ID" value="GMM52370.1"/>
    <property type="molecule type" value="Genomic_DNA"/>
</dbReference>
<reference evidence="14 15" key="1">
    <citation type="journal article" date="2023" name="Elife">
        <title>Identification of key yeast species and microbe-microbe interactions impacting larval growth of Drosophila in the wild.</title>
        <authorList>
            <person name="Mure A."/>
            <person name="Sugiura Y."/>
            <person name="Maeda R."/>
            <person name="Honda K."/>
            <person name="Sakurai N."/>
            <person name="Takahashi Y."/>
            <person name="Watada M."/>
            <person name="Katoh T."/>
            <person name="Gotoh A."/>
            <person name="Gotoh Y."/>
            <person name="Taniguchi I."/>
            <person name="Nakamura K."/>
            <person name="Hayashi T."/>
            <person name="Katayama T."/>
            <person name="Uemura T."/>
            <person name="Hattori Y."/>
        </authorList>
    </citation>
    <scope>NUCLEOTIDE SEQUENCE [LARGE SCALE GENOMIC DNA]</scope>
    <source>
        <strain evidence="14 15">SB-73</strain>
    </source>
</reference>
<feature type="region of interest" description="Disordered" evidence="13">
    <location>
        <begin position="266"/>
        <end position="293"/>
    </location>
</feature>
<dbReference type="GO" id="GO:0051028">
    <property type="term" value="P:mRNA transport"/>
    <property type="evidence" value="ECO:0007669"/>
    <property type="project" value="UniProtKB-KW"/>
</dbReference>
<keyword evidence="5" id="KW-0677">Repeat</keyword>
<dbReference type="PROSITE" id="PS50294">
    <property type="entry name" value="WD_REPEATS_REGION"/>
    <property type="match status" value="1"/>
</dbReference>
<name>A0AAV5RLR8_STABA</name>
<gene>
    <name evidence="14" type="ORF">DASB73_033330</name>
</gene>
<dbReference type="InterPro" id="IPR037363">
    <property type="entry name" value="Sec13/Seh1_fam"/>
</dbReference>
<keyword evidence="3" id="KW-0813">Transport</keyword>
<evidence type="ECO:0000256" key="7">
    <source>
        <dbReference type="ARBA" id="ARBA00022927"/>
    </source>
</evidence>
<accession>A0AAV5RLR8</accession>
<dbReference type="PANTHER" id="PTHR11024:SF3">
    <property type="entry name" value="NUCLEOPORIN SEH1"/>
    <property type="match status" value="1"/>
</dbReference>
<dbReference type="Gene3D" id="2.130.10.10">
    <property type="entry name" value="YVTN repeat-like/Quinoprotein amine dehydrogenase"/>
    <property type="match status" value="1"/>
</dbReference>
<dbReference type="PANTHER" id="PTHR11024">
    <property type="entry name" value="NUCLEAR PORE COMPLEX PROTEIN SEC13 / SEH1 FAMILY MEMBER"/>
    <property type="match status" value="1"/>
</dbReference>
<evidence type="ECO:0000256" key="4">
    <source>
        <dbReference type="ARBA" id="ARBA00022574"/>
    </source>
</evidence>
<dbReference type="GO" id="GO:0015031">
    <property type="term" value="P:protein transport"/>
    <property type="evidence" value="ECO:0007669"/>
    <property type="project" value="UniProtKB-KW"/>
</dbReference>
<evidence type="ECO:0000313" key="14">
    <source>
        <dbReference type="EMBL" id="GMM52370.1"/>
    </source>
</evidence>
<keyword evidence="6" id="KW-0509">mRNA transport</keyword>
<dbReference type="SMART" id="SM00320">
    <property type="entry name" value="WD40"/>
    <property type="match status" value="5"/>
</dbReference>
<dbReference type="GO" id="GO:1904263">
    <property type="term" value="P:positive regulation of TORC1 signaling"/>
    <property type="evidence" value="ECO:0007669"/>
    <property type="project" value="TreeGrafter"/>
</dbReference>
<dbReference type="GO" id="GO:0034198">
    <property type="term" value="P:cellular response to amino acid starvation"/>
    <property type="evidence" value="ECO:0007669"/>
    <property type="project" value="TreeGrafter"/>
</dbReference>
<sequence length="371" mass="41050">MIVAGQDRITAASYDFSGRRLATCSADHTVKVFDKSNDNWVLNDSWRAHDAAVTSVSWAGPQYAPLLVSSSHDCTVKIWEEVQDESFESSKRWRRKHTFTDFQGPVYACQFNPLGAQLQLAAVAADGILRVYESTDPGNLASWSQTTELPLLNRPVARQLQSSFALSWAPTPSFMNWLAVAALDDAIILRPTNAVGATKSKYAIAADLPGHQGLVRDISWAPTFGRAMGIVATACKDGNVRIFYILKEEAPELTVVKTFGGAEAKVEDEFEEEKAKETEKDKEKEKEREAGHATPDLVVLEDTTMNTDYSEKPKHVEAKLVMQSDEHNGEVWHVAWNASGSILASTGDRAETKFWKSVFRGSYKCIAEVSQ</sequence>
<keyword evidence="7" id="KW-0653">Protein transport</keyword>
<dbReference type="GO" id="GO:0031080">
    <property type="term" value="C:nuclear pore outer ring"/>
    <property type="evidence" value="ECO:0007669"/>
    <property type="project" value="TreeGrafter"/>
</dbReference>
<evidence type="ECO:0000256" key="11">
    <source>
        <dbReference type="ARBA" id="ARBA00029433"/>
    </source>
</evidence>
<dbReference type="Proteomes" id="UP001362899">
    <property type="component" value="Unassembled WGS sequence"/>
</dbReference>
<evidence type="ECO:0000256" key="5">
    <source>
        <dbReference type="ARBA" id="ARBA00022737"/>
    </source>
</evidence>
<evidence type="ECO:0000256" key="12">
    <source>
        <dbReference type="PROSITE-ProRule" id="PRU00221"/>
    </source>
</evidence>
<evidence type="ECO:0000256" key="10">
    <source>
        <dbReference type="ARBA" id="ARBA00023242"/>
    </source>
</evidence>
<dbReference type="AlphaFoldDB" id="A0AAV5RLR8"/>
<keyword evidence="15" id="KW-1185">Reference proteome</keyword>
<comment type="similarity">
    <text evidence="2">Belongs to the WD repeat SEC13 family.</text>
</comment>
<keyword evidence="8" id="KW-0811">Translocation</keyword>
<feature type="repeat" description="WD" evidence="12">
    <location>
        <begin position="46"/>
        <end position="80"/>
    </location>
</feature>
<organism evidence="14 15">
    <name type="scientific">Starmerella bacillaris</name>
    <name type="common">Yeast</name>
    <name type="synonym">Candida zemplinina</name>
    <dbReference type="NCBI Taxonomy" id="1247836"/>
    <lineage>
        <taxon>Eukaryota</taxon>
        <taxon>Fungi</taxon>
        <taxon>Dikarya</taxon>
        <taxon>Ascomycota</taxon>
        <taxon>Saccharomycotina</taxon>
        <taxon>Dipodascomycetes</taxon>
        <taxon>Dipodascales</taxon>
        <taxon>Trichomonascaceae</taxon>
        <taxon>Starmerella</taxon>
    </lineage>
</organism>
<evidence type="ECO:0000256" key="3">
    <source>
        <dbReference type="ARBA" id="ARBA00022448"/>
    </source>
</evidence>
<keyword evidence="9" id="KW-0906">Nuclear pore complex</keyword>
<evidence type="ECO:0000313" key="15">
    <source>
        <dbReference type="Proteomes" id="UP001362899"/>
    </source>
</evidence>
<keyword evidence="4 12" id="KW-0853">WD repeat</keyword>
<dbReference type="SUPFAM" id="SSF50978">
    <property type="entry name" value="WD40 repeat-like"/>
    <property type="match status" value="1"/>
</dbReference>
<evidence type="ECO:0000256" key="13">
    <source>
        <dbReference type="SAM" id="MobiDB-lite"/>
    </source>
</evidence>
<dbReference type="InterPro" id="IPR036322">
    <property type="entry name" value="WD40_repeat_dom_sf"/>
</dbReference>
<proteinExistence type="inferred from homology"/>
<dbReference type="PROSITE" id="PS50082">
    <property type="entry name" value="WD_REPEATS_2"/>
    <property type="match status" value="1"/>
</dbReference>
<evidence type="ECO:0000256" key="9">
    <source>
        <dbReference type="ARBA" id="ARBA00023132"/>
    </source>
</evidence>
<evidence type="ECO:0000256" key="2">
    <source>
        <dbReference type="ARBA" id="ARBA00010102"/>
    </source>
</evidence>
<dbReference type="InterPro" id="IPR001680">
    <property type="entry name" value="WD40_rpt"/>
</dbReference>
<protein>
    <submittedName>
        <fullName evidence="14">Seh1 protein</fullName>
    </submittedName>
</protein>
<dbReference type="Pfam" id="PF00400">
    <property type="entry name" value="WD40"/>
    <property type="match status" value="4"/>
</dbReference>
<evidence type="ECO:0000256" key="1">
    <source>
        <dbReference type="ARBA" id="ARBA00004567"/>
    </source>
</evidence>
<dbReference type="GO" id="GO:0005198">
    <property type="term" value="F:structural molecule activity"/>
    <property type="evidence" value="ECO:0007669"/>
    <property type="project" value="InterPro"/>
</dbReference>
<comment type="caution">
    <text evidence="14">The sequence shown here is derived from an EMBL/GenBank/DDBJ whole genome shotgun (WGS) entry which is preliminary data.</text>
</comment>
<keyword evidence="10" id="KW-0539">Nucleus</keyword>
<evidence type="ECO:0000256" key="6">
    <source>
        <dbReference type="ARBA" id="ARBA00022816"/>
    </source>
</evidence>